<dbReference type="OrthoDB" id="5978874at2759"/>
<proteinExistence type="predicted"/>
<protein>
    <submittedName>
        <fullName evidence="2">Uncharacterized protein</fullName>
    </submittedName>
</protein>
<dbReference type="AlphaFoldDB" id="A0A9X0A211"/>
<comment type="caution">
    <text evidence="2">The sequence shown here is derived from an EMBL/GenBank/DDBJ whole genome shotgun (WGS) entry which is preliminary data.</text>
</comment>
<keyword evidence="3" id="KW-1185">Reference proteome</keyword>
<name>A0A9X0A211_9CNID</name>
<evidence type="ECO:0000313" key="2">
    <source>
        <dbReference type="EMBL" id="KAJ7392013.1"/>
    </source>
</evidence>
<dbReference type="EMBL" id="MU825403">
    <property type="protein sequence ID" value="KAJ7392013.1"/>
    <property type="molecule type" value="Genomic_DNA"/>
</dbReference>
<accession>A0A9X0A211</accession>
<reference evidence="2" key="1">
    <citation type="submission" date="2023-01" db="EMBL/GenBank/DDBJ databases">
        <title>Genome assembly of the deep-sea coral Lophelia pertusa.</title>
        <authorList>
            <person name="Herrera S."/>
            <person name="Cordes E."/>
        </authorList>
    </citation>
    <scope>NUCLEOTIDE SEQUENCE</scope>
    <source>
        <strain evidence="2">USNM1676648</strain>
        <tissue evidence="2">Polyp</tissue>
    </source>
</reference>
<evidence type="ECO:0000256" key="1">
    <source>
        <dbReference type="SAM" id="MobiDB-lite"/>
    </source>
</evidence>
<evidence type="ECO:0000313" key="3">
    <source>
        <dbReference type="Proteomes" id="UP001163046"/>
    </source>
</evidence>
<organism evidence="2 3">
    <name type="scientific">Desmophyllum pertusum</name>
    <dbReference type="NCBI Taxonomy" id="174260"/>
    <lineage>
        <taxon>Eukaryota</taxon>
        <taxon>Metazoa</taxon>
        <taxon>Cnidaria</taxon>
        <taxon>Anthozoa</taxon>
        <taxon>Hexacorallia</taxon>
        <taxon>Scleractinia</taxon>
        <taxon>Caryophylliina</taxon>
        <taxon>Caryophylliidae</taxon>
        <taxon>Desmophyllum</taxon>
    </lineage>
</organism>
<feature type="compositionally biased region" description="Polar residues" evidence="1">
    <location>
        <begin position="72"/>
        <end position="97"/>
    </location>
</feature>
<feature type="region of interest" description="Disordered" evidence="1">
    <location>
        <begin position="61"/>
        <end position="97"/>
    </location>
</feature>
<sequence>MLDIFSIFSTRLMPSKRKAYSRFAVGQFVRAKKSLQEELAKEKASLSTEVKTLQRKVERLDSKKKELDGSLSDGSQQKTVNTPKVTRTRPPTNTVSPQTVQRRCTETFQAAMGIHGGTKSNKRPALDGLYQTIAKKCKTSVLGEYVLSNSKVVKYVIKKCKQKDLAKFECSKDNVLRSIATYYTSGVMGKRKYQAVRLASSMKSSDTKRGGKTAINFLPGCPIPKLLTYNSLVHEIKQIDIGKVYSIQEQFSSDIDDENVNGCFRDLREYLPRLAKFYLNMQTTRKGALKWFGKTEGTFLVAFGGDGCPFGKNESACSFLISFLNIGKRVASSSDNFIVFGGNVEETSLVVKRYINFVCKQIVDLEGRIFEIDGLHVTFHLKSFLMT</sequence>
<gene>
    <name evidence="2" type="ORF">OS493_014949</name>
</gene>
<dbReference type="Proteomes" id="UP001163046">
    <property type="component" value="Unassembled WGS sequence"/>
</dbReference>